<dbReference type="InterPro" id="IPR001296">
    <property type="entry name" value="Glyco_trans_1"/>
</dbReference>
<dbReference type="Pfam" id="PF00534">
    <property type="entry name" value="Glycos_transf_1"/>
    <property type="match status" value="1"/>
</dbReference>
<proteinExistence type="predicted"/>
<evidence type="ECO:0000313" key="4">
    <source>
        <dbReference type="Proteomes" id="UP001149821"/>
    </source>
</evidence>
<evidence type="ECO:0000313" key="3">
    <source>
        <dbReference type="EMBL" id="MDD1782480.1"/>
    </source>
</evidence>
<dbReference type="Proteomes" id="UP001149821">
    <property type="component" value="Unassembled WGS sequence"/>
</dbReference>
<dbReference type="SUPFAM" id="SSF53756">
    <property type="entry name" value="UDP-Glycosyltransferase/glycogen phosphorylase"/>
    <property type="match status" value="1"/>
</dbReference>
<dbReference type="EMBL" id="JAJUBB010000010">
    <property type="protein sequence ID" value="MDD1782480.1"/>
    <property type="molecule type" value="Genomic_DNA"/>
</dbReference>
<sequence>MSYPRVLITTYHQAFLVKGGGEHEMFSIAGALKEQGLIADIYGPYSRSIENYDAILHFSVHGGGLELLEYANKYNKPIFLWPNVWLTEKDLGSLDMIARFVEISHRLLFKSQSEMDNFCTYFPEVSDKCYRISVGADPSYLQYSTPDLFSSLQGQNNYAIWFGIIEPNKNQLNVVRAMKGTGTKLVLVGNCRDQEYLDRCVDEGGDDLIVLPSLPYRSQLVRSALSGAKFYIEVGHEPPGLSAIEAGLSGCNLVLSDSSWSREHFGYQAILVDPNDITSIKNGIERALTCERETSDLVSSLRKYCLPDSISPLLEMLEDTV</sequence>
<dbReference type="GO" id="GO:0016757">
    <property type="term" value="F:glycosyltransferase activity"/>
    <property type="evidence" value="ECO:0007669"/>
    <property type="project" value="UniProtKB-KW"/>
</dbReference>
<evidence type="ECO:0000256" key="1">
    <source>
        <dbReference type="ARBA" id="ARBA00022679"/>
    </source>
</evidence>
<keyword evidence="1 3" id="KW-0808">Transferase</keyword>
<feature type="domain" description="Glycosyl transferase family 1" evidence="2">
    <location>
        <begin position="154"/>
        <end position="297"/>
    </location>
</feature>
<reference evidence="3" key="1">
    <citation type="submission" date="2021-12" db="EMBL/GenBank/DDBJ databases">
        <title>Enterovibrio ZSDZ35 sp. nov. and Enterovibrio ZSDZ42 sp. nov., isolated from coastal seawater in Qingdao.</title>
        <authorList>
            <person name="Zhang P."/>
        </authorList>
    </citation>
    <scope>NUCLEOTIDE SEQUENCE</scope>
    <source>
        <strain evidence="3">ZSDZ35</strain>
    </source>
</reference>
<evidence type="ECO:0000259" key="2">
    <source>
        <dbReference type="Pfam" id="PF00534"/>
    </source>
</evidence>
<dbReference type="RefSeq" id="WP_274143116.1">
    <property type="nucleotide sequence ID" value="NZ_JAJUBB010000010.1"/>
</dbReference>
<gene>
    <name evidence="3" type="ORF">LRP49_15010</name>
</gene>
<keyword evidence="3" id="KW-0328">Glycosyltransferase</keyword>
<keyword evidence="4" id="KW-1185">Reference proteome</keyword>
<organism evidence="3 4">
    <name type="scientific">Enterovibrio qingdaonensis</name>
    <dbReference type="NCBI Taxonomy" id="2899818"/>
    <lineage>
        <taxon>Bacteria</taxon>
        <taxon>Pseudomonadati</taxon>
        <taxon>Pseudomonadota</taxon>
        <taxon>Gammaproteobacteria</taxon>
        <taxon>Vibrionales</taxon>
        <taxon>Vibrionaceae</taxon>
        <taxon>Enterovibrio</taxon>
    </lineage>
</organism>
<dbReference type="PANTHER" id="PTHR46401:SF2">
    <property type="entry name" value="GLYCOSYLTRANSFERASE WBBK-RELATED"/>
    <property type="match status" value="1"/>
</dbReference>
<name>A0ABT5QNA8_9GAMM</name>
<comment type="caution">
    <text evidence="3">The sequence shown here is derived from an EMBL/GenBank/DDBJ whole genome shotgun (WGS) entry which is preliminary data.</text>
</comment>
<dbReference type="EC" id="2.4.-.-" evidence="3"/>
<dbReference type="Gene3D" id="3.40.50.2000">
    <property type="entry name" value="Glycogen Phosphorylase B"/>
    <property type="match status" value="1"/>
</dbReference>
<accession>A0ABT5QNA8</accession>
<protein>
    <submittedName>
        <fullName evidence="3">Glycosyltransferase</fullName>
        <ecNumber evidence="3">2.4.-.-</ecNumber>
    </submittedName>
</protein>
<dbReference type="PANTHER" id="PTHR46401">
    <property type="entry name" value="GLYCOSYLTRANSFERASE WBBK-RELATED"/>
    <property type="match status" value="1"/>
</dbReference>